<evidence type="ECO:0000256" key="3">
    <source>
        <dbReference type="SAM" id="MobiDB-lite"/>
    </source>
</evidence>
<dbReference type="Proteomes" id="UP001216150">
    <property type="component" value="Unassembled WGS sequence"/>
</dbReference>
<keyword evidence="2" id="KW-0040">ANK repeat</keyword>
<organism evidence="4 5">
    <name type="scientific">Penicillium hetheringtonii</name>
    <dbReference type="NCBI Taxonomy" id="911720"/>
    <lineage>
        <taxon>Eukaryota</taxon>
        <taxon>Fungi</taxon>
        <taxon>Dikarya</taxon>
        <taxon>Ascomycota</taxon>
        <taxon>Pezizomycotina</taxon>
        <taxon>Eurotiomycetes</taxon>
        <taxon>Eurotiomycetidae</taxon>
        <taxon>Eurotiales</taxon>
        <taxon>Aspergillaceae</taxon>
        <taxon>Penicillium</taxon>
    </lineage>
</organism>
<dbReference type="Pfam" id="PF00023">
    <property type="entry name" value="Ank"/>
    <property type="match status" value="1"/>
</dbReference>
<proteinExistence type="predicted"/>
<keyword evidence="1" id="KW-0677">Repeat</keyword>
<dbReference type="Gene3D" id="1.25.40.20">
    <property type="entry name" value="Ankyrin repeat-containing domain"/>
    <property type="match status" value="1"/>
</dbReference>
<evidence type="ECO:0000256" key="1">
    <source>
        <dbReference type="ARBA" id="ARBA00022737"/>
    </source>
</evidence>
<dbReference type="PANTHER" id="PTHR24124">
    <property type="entry name" value="ANKYRIN REPEAT FAMILY A"/>
    <property type="match status" value="1"/>
</dbReference>
<reference evidence="4 5" key="1">
    <citation type="journal article" date="2023" name="IMA Fungus">
        <title>Comparative genomic study of the Penicillium genus elucidates a diverse pangenome and 15 lateral gene transfer events.</title>
        <authorList>
            <person name="Petersen C."/>
            <person name="Sorensen T."/>
            <person name="Nielsen M.R."/>
            <person name="Sondergaard T.E."/>
            <person name="Sorensen J.L."/>
            <person name="Fitzpatrick D.A."/>
            <person name="Frisvad J.C."/>
            <person name="Nielsen K.L."/>
        </authorList>
    </citation>
    <scope>NUCLEOTIDE SEQUENCE [LARGE SCALE GENOMIC DNA]</scope>
    <source>
        <strain evidence="4 5">IBT 29057</strain>
    </source>
</reference>
<protein>
    <submittedName>
        <fullName evidence="4">Uncharacterized protein</fullName>
    </submittedName>
</protein>
<dbReference type="PANTHER" id="PTHR24124:SF14">
    <property type="entry name" value="CHROMOSOME UNDETERMINED SCAFFOLD_25, WHOLE GENOME SHOTGUN SEQUENCE"/>
    <property type="match status" value="1"/>
</dbReference>
<sequence length="88" mass="9632">MADPLLEYGAKPDVQDRHGRTPLLLAAINENESMGAKTDMKDRKGRTPLFLATQKGNMTIAKLLQEHARASCDPVPTGPDSNFEKLTP</sequence>
<dbReference type="AlphaFoldDB" id="A0AAD6GVH2"/>
<dbReference type="InterPro" id="IPR002110">
    <property type="entry name" value="Ankyrin_rpt"/>
</dbReference>
<gene>
    <name evidence="4" type="ORF">N7450_004147</name>
</gene>
<evidence type="ECO:0000313" key="5">
    <source>
        <dbReference type="Proteomes" id="UP001216150"/>
    </source>
</evidence>
<dbReference type="GO" id="GO:0010468">
    <property type="term" value="P:regulation of gene expression"/>
    <property type="evidence" value="ECO:0007669"/>
    <property type="project" value="TreeGrafter"/>
</dbReference>
<name>A0AAD6GVH2_9EURO</name>
<comment type="caution">
    <text evidence="4">The sequence shown here is derived from an EMBL/GenBank/DDBJ whole genome shotgun (WGS) entry which is preliminary data.</text>
</comment>
<feature type="region of interest" description="Disordered" evidence="3">
    <location>
        <begin position="69"/>
        <end position="88"/>
    </location>
</feature>
<evidence type="ECO:0000256" key="2">
    <source>
        <dbReference type="ARBA" id="ARBA00023043"/>
    </source>
</evidence>
<evidence type="ECO:0000313" key="4">
    <source>
        <dbReference type="EMBL" id="KAJ5590175.1"/>
    </source>
</evidence>
<accession>A0AAD6GVH2</accession>
<dbReference type="GO" id="GO:0005634">
    <property type="term" value="C:nucleus"/>
    <property type="evidence" value="ECO:0007669"/>
    <property type="project" value="TreeGrafter"/>
</dbReference>
<dbReference type="EMBL" id="JAQJAC010000003">
    <property type="protein sequence ID" value="KAJ5590175.1"/>
    <property type="molecule type" value="Genomic_DNA"/>
</dbReference>
<dbReference type="SUPFAM" id="SSF48403">
    <property type="entry name" value="Ankyrin repeat"/>
    <property type="match status" value="1"/>
</dbReference>
<keyword evidence="5" id="KW-1185">Reference proteome</keyword>
<dbReference type="InterPro" id="IPR036770">
    <property type="entry name" value="Ankyrin_rpt-contain_sf"/>
</dbReference>